<evidence type="ECO:0000313" key="2">
    <source>
        <dbReference type="EMBL" id="RGX95516.1"/>
    </source>
</evidence>
<evidence type="ECO:0000313" key="3">
    <source>
        <dbReference type="Proteomes" id="UP000283872"/>
    </source>
</evidence>
<dbReference type="Proteomes" id="UP000285604">
    <property type="component" value="Unassembled WGS sequence"/>
</dbReference>
<dbReference type="EMBL" id="QRVA01000021">
    <property type="protein sequence ID" value="RGS14934.1"/>
    <property type="molecule type" value="Genomic_DNA"/>
</dbReference>
<dbReference type="EMBL" id="QSCI01000026">
    <property type="protein sequence ID" value="RGX95516.1"/>
    <property type="molecule type" value="Genomic_DNA"/>
</dbReference>
<proteinExistence type="predicted"/>
<evidence type="ECO:0000313" key="4">
    <source>
        <dbReference type="Proteomes" id="UP000285604"/>
    </source>
</evidence>
<dbReference type="Proteomes" id="UP000283872">
    <property type="component" value="Unassembled WGS sequence"/>
</dbReference>
<sequence>MTGRIKNSTEKTSFVVFKYDFCKSRNLSSIEGTLPLDFLEMSSPEKYQECQTGFEKVMDSLLKSKKMTLVESRKYEEDVIHDNRILGFREGVAVLDVCADKKEFYWSNFKENEIHNQPFCKVIIDNRPNRGFLFVEESRIFGGKRGQDKVVALLRDNINRVANQYGWNMVISAKLPPGDFFDAVAERIKAGCRPRAVVFSFPRHQSLSDAPYSFVMQLQMQQSLMECLNASMYEVKFGTDKGKQLHLDKANRDIALMVNLCSKEDYGIKVYYWKGPCTSSRSLKRTKVKISDVEIVALVNGDAVCCDCHGDSRFALINSLDVILDDLNGYDDEVI</sequence>
<dbReference type="RefSeq" id="WP_119229250.1">
    <property type="nucleotide sequence ID" value="NZ_QRVA01000021.1"/>
</dbReference>
<reference evidence="3 4" key="1">
    <citation type="submission" date="2018-08" db="EMBL/GenBank/DDBJ databases">
        <title>A genome reference for cultivated species of the human gut microbiota.</title>
        <authorList>
            <person name="Zou Y."/>
            <person name="Xue W."/>
            <person name="Luo G."/>
        </authorList>
    </citation>
    <scope>NUCLEOTIDE SEQUENCE [LARGE SCALE GENOMIC DNA]</scope>
    <source>
        <strain evidence="1 3">AF24-12</strain>
        <strain evidence="2 4">OF03-3</strain>
    </source>
</reference>
<organism evidence="1 3">
    <name type="scientific">Segatella copri</name>
    <dbReference type="NCBI Taxonomy" id="165179"/>
    <lineage>
        <taxon>Bacteria</taxon>
        <taxon>Pseudomonadati</taxon>
        <taxon>Bacteroidota</taxon>
        <taxon>Bacteroidia</taxon>
        <taxon>Bacteroidales</taxon>
        <taxon>Prevotellaceae</taxon>
        <taxon>Segatella</taxon>
    </lineage>
</organism>
<name>A0A3R5WLZ5_9BACT</name>
<protein>
    <submittedName>
        <fullName evidence="1">Uncharacterized protein</fullName>
    </submittedName>
</protein>
<dbReference type="AlphaFoldDB" id="A0A3R5WLZ5"/>
<accession>A0A3R5WLZ5</accession>
<evidence type="ECO:0000313" key="1">
    <source>
        <dbReference type="EMBL" id="RGS14934.1"/>
    </source>
</evidence>
<gene>
    <name evidence="1" type="ORF">DWY11_09265</name>
    <name evidence="2" type="ORF">DXA63_07525</name>
</gene>
<comment type="caution">
    <text evidence="1">The sequence shown here is derived from an EMBL/GenBank/DDBJ whole genome shotgun (WGS) entry which is preliminary data.</text>
</comment>